<dbReference type="GeneID" id="28992562"/>
<dbReference type="InParanoid" id="A0A162TZJ3"/>
<dbReference type="Gene3D" id="1.20.1280.50">
    <property type="match status" value="1"/>
</dbReference>
<dbReference type="Gene3D" id="3.80.10.10">
    <property type="entry name" value="Ribonuclease Inhibitor"/>
    <property type="match status" value="2"/>
</dbReference>
<dbReference type="SUPFAM" id="SSF52047">
    <property type="entry name" value="RNI-like"/>
    <property type="match status" value="2"/>
</dbReference>
<dbReference type="InterPro" id="IPR032675">
    <property type="entry name" value="LRR_dom_sf"/>
</dbReference>
<dbReference type="OrthoDB" id="10303775at2759"/>
<protein>
    <recommendedName>
        <fullName evidence="1">F-box domain-containing protein</fullName>
    </recommendedName>
</protein>
<dbReference type="AlphaFoldDB" id="A0A162TZJ3"/>
<dbReference type="EMBL" id="KV440983">
    <property type="protein sequence ID" value="OAD72272.1"/>
    <property type="molecule type" value="Genomic_DNA"/>
</dbReference>
<evidence type="ECO:0000259" key="1">
    <source>
        <dbReference type="Pfam" id="PF12937"/>
    </source>
</evidence>
<proteinExistence type="predicted"/>
<name>A0A162TZJ3_PHYB8</name>
<dbReference type="InterPro" id="IPR001810">
    <property type="entry name" value="F-box_dom"/>
</dbReference>
<dbReference type="VEuPathDB" id="FungiDB:PHYBLDRAFT_146474"/>
<dbReference type="InterPro" id="IPR036047">
    <property type="entry name" value="F-box-like_dom_sf"/>
</dbReference>
<sequence length="636" mass="74323">MLASQLPFEILAHIASFLLVNDRIPCVQTCKSWKTPFEESLWDTVEISSRLKLFAVCSSANPSQNIYQKYGHLVRKLDLYGNFILSDTQLSVIQQRFPNLRHFKTGKKNISKTSFGRTADWNSWTSLTKLCVDTTRLGYSHAEKNVLEVLSCLPSLTELELEQYNWEKIMIFELKDFETLHMYLPRIEHLSIQLKFASLTPEHLSQMEKATPAISLKSFKLGYGSLDLRWICYFARKYPNIRLLEWAINDDEDLEYEHEDETMRLLTSLPYVFPHLNTARMYSSGNPDQLHLTFWKLLRPFNVPIKDLINEFCYHKDEKARLERNITECVNAVSETVEIFNVIGYDFRDPQIISTGFNNCSRLVDLNIHECNTHITLNSLLDHCVSLKRLRFSLGSISIKQKKIDYSITHGLRILDVTGATVESETFNYLSLRCRQLNYMRLNGVNVTGIVYQDTGCLCLNMPYTDFKLLHIHCVQFYQQSVNSLRNSNLNLVSLSLSSSVAHNDQTKIKNRSTDIRLYNNIYSRYLASSIWFHTFCEDLTIYRGRSKVRILEEEEVSYAYDYYHSGHFHDSKNTESSEEVYRSNEGNVAMDKWHQDLPRGYAELKCEYIAKYDLRLEKTYDDRFWQNVYNGLTKS</sequence>
<feature type="domain" description="F-box" evidence="1">
    <location>
        <begin position="4"/>
        <end position="45"/>
    </location>
</feature>
<keyword evidence="3" id="KW-1185">Reference proteome</keyword>
<dbReference type="Pfam" id="PF12937">
    <property type="entry name" value="F-box-like"/>
    <property type="match status" value="1"/>
</dbReference>
<accession>A0A162TZJ3</accession>
<gene>
    <name evidence="2" type="ORF">PHYBLDRAFT_146474</name>
</gene>
<organism evidence="2 3">
    <name type="scientific">Phycomyces blakesleeanus (strain ATCC 8743b / DSM 1359 / FGSC 10004 / NBRC 33097 / NRRL 1555)</name>
    <dbReference type="NCBI Taxonomy" id="763407"/>
    <lineage>
        <taxon>Eukaryota</taxon>
        <taxon>Fungi</taxon>
        <taxon>Fungi incertae sedis</taxon>
        <taxon>Mucoromycota</taxon>
        <taxon>Mucoromycotina</taxon>
        <taxon>Mucoromycetes</taxon>
        <taxon>Mucorales</taxon>
        <taxon>Phycomycetaceae</taxon>
        <taxon>Phycomyces</taxon>
    </lineage>
</organism>
<dbReference type="SUPFAM" id="SSF81383">
    <property type="entry name" value="F-box domain"/>
    <property type="match status" value="1"/>
</dbReference>
<reference evidence="3" key="1">
    <citation type="submission" date="2015-06" db="EMBL/GenBank/DDBJ databases">
        <title>Expansion of signal transduction pathways in fungi by whole-genome duplication.</title>
        <authorList>
            <consortium name="DOE Joint Genome Institute"/>
            <person name="Corrochano L.M."/>
            <person name="Kuo A."/>
            <person name="Marcet-Houben M."/>
            <person name="Polaino S."/>
            <person name="Salamov A."/>
            <person name="Villalobos J.M."/>
            <person name="Alvarez M.I."/>
            <person name="Avalos J."/>
            <person name="Benito E.P."/>
            <person name="Benoit I."/>
            <person name="Burger G."/>
            <person name="Camino L.P."/>
            <person name="Canovas D."/>
            <person name="Cerda-Olmedo E."/>
            <person name="Cheng J.-F."/>
            <person name="Dominguez A."/>
            <person name="Elias M."/>
            <person name="Eslava A.P."/>
            <person name="Glaser F."/>
            <person name="Grimwood J."/>
            <person name="Gutierrez G."/>
            <person name="Heitman J."/>
            <person name="Henrissat B."/>
            <person name="Iturriaga E.A."/>
            <person name="Lang B.F."/>
            <person name="Lavin J.L."/>
            <person name="Lee S."/>
            <person name="Li W."/>
            <person name="Lindquist E."/>
            <person name="Lopez-Garcia S."/>
            <person name="Luque E.M."/>
            <person name="Marcos A.T."/>
            <person name="Martin J."/>
            <person name="McCluskey K."/>
            <person name="Medina H.R."/>
            <person name="Miralles-Duran A."/>
            <person name="Miyazaki A."/>
            <person name="Munoz-Torres E."/>
            <person name="Oguiza J.A."/>
            <person name="Ohm R."/>
            <person name="Olmedo M."/>
            <person name="Orejas M."/>
            <person name="Ortiz-Castellanos L."/>
            <person name="Pisabarro A.G."/>
            <person name="Rodriguez-Romero J."/>
            <person name="Ruiz-Herrera J."/>
            <person name="Ruiz-Vazquez R."/>
            <person name="Sanz C."/>
            <person name="Schackwitz W."/>
            <person name="Schmutz J."/>
            <person name="Shahriari M."/>
            <person name="Shelest E."/>
            <person name="Silva-Franco F."/>
            <person name="Soanes D."/>
            <person name="Syed K."/>
            <person name="Tagua V.G."/>
            <person name="Talbot N.J."/>
            <person name="Thon M."/>
            <person name="De vries R.P."/>
            <person name="Wiebenga A."/>
            <person name="Yadav J.S."/>
            <person name="Braun E.L."/>
            <person name="Baker S."/>
            <person name="Garre V."/>
            <person name="Horwitz B."/>
            <person name="Torres-Martinez S."/>
            <person name="Idnurm A."/>
            <person name="Herrera-Estrella A."/>
            <person name="Gabaldon T."/>
            <person name="Grigoriev I.V."/>
        </authorList>
    </citation>
    <scope>NUCLEOTIDE SEQUENCE [LARGE SCALE GENOMIC DNA]</scope>
    <source>
        <strain evidence="3">NRRL 1555(-)</strain>
    </source>
</reference>
<evidence type="ECO:0000313" key="3">
    <source>
        <dbReference type="Proteomes" id="UP000077315"/>
    </source>
</evidence>
<evidence type="ECO:0000313" key="2">
    <source>
        <dbReference type="EMBL" id="OAD72272.1"/>
    </source>
</evidence>
<dbReference type="Proteomes" id="UP000077315">
    <property type="component" value="Unassembled WGS sequence"/>
</dbReference>
<dbReference type="RefSeq" id="XP_018290312.1">
    <property type="nucleotide sequence ID" value="XM_018431656.1"/>
</dbReference>